<dbReference type="InterPro" id="IPR002017">
    <property type="entry name" value="Spectrin_repeat"/>
</dbReference>
<evidence type="ECO:0000259" key="6">
    <source>
        <dbReference type="PROSITE" id="PS50135"/>
    </source>
</evidence>
<evidence type="ECO:0000256" key="2">
    <source>
        <dbReference type="ARBA" id="ARBA00022771"/>
    </source>
</evidence>
<sequence>PNDRWNRLQHPPVTLRENLQLSLQDLISWLAVKKAELEEPWPLGGDLKTLQHQRQQHQFIEEELNSRTSFVHTVLEAAQDFLSQHPLVEMCVETAVGECVRHIMQTAEAQWRSMLQHCSDRRRRLEGTVRGLEELQHGVEEIQRDIEEAQGVQQAWEPLGELQIETLQDHVNAIRLFEEELIPVREGLKHLNMLAHQLCNTGVCLTEHDTNRLHNLNTDWTLLQECIQERLKELQEALTDFAPTCQHFLSGDFTYSQNYHSAQSTSWDHPRMIQLYQSMADLSEIRFSAYRTAMKLRRVQKALNSLVAELQSDVGVMQGSEVTGSGSGVVEVQEVVDSLTSLYEHMEQEKGMMVDIPLCVDMCLNWLLSVYDSGRVGKLRLLSLVTGLVCLCDADVKDKCKYLFQQVCGADGQCDAAHLSSLLHELIQIPQQLGEAAAFGGNNVEPSINSCFRMVPGRLSVGEGDFLDWIALEPQSVVWLPVLQRVSQSEHTMHHVRCSVCRRSPIRGFRYRSLKQFNVDICQSCFLSGRAWRGKTLHYPIIEYYTKSTSGEKMRAFAETLKNKFRSKQYFSRHPQRGYLPVQSTVGHGEDDSDERDVSTNELMSPVATLLLQEEYRRLQWQQAEAEAQRSPRSPGSQKTTLQVEMERRMLTLEEHKKQLESQIQQLRTLLVQARDDSENSISTGSSASTSSHGPRLPHLHIQPSSEPTGTSLDCHLLTVFRESITT</sequence>
<keyword evidence="1" id="KW-0479">Metal-binding</keyword>
<dbReference type="Proteomes" id="UP001501920">
    <property type="component" value="Chromosome 23"/>
</dbReference>
<feature type="compositionally biased region" description="Polar residues" evidence="5">
    <location>
        <begin position="703"/>
        <end position="712"/>
    </location>
</feature>
<keyword evidence="8" id="KW-1185">Reference proteome</keyword>
<feature type="domain" description="ZZ-type" evidence="6">
    <location>
        <begin position="493"/>
        <end position="549"/>
    </location>
</feature>
<evidence type="ECO:0000256" key="3">
    <source>
        <dbReference type="ARBA" id="ARBA00022833"/>
    </source>
</evidence>
<feature type="region of interest" description="Disordered" evidence="5">
    <location>
        <begin position="579"/>
        <end position="599"/>
    </location>
</feature>
<protein>
    <recommendedName>
        <fullName evidence="6">ZZ-type domain-containing protein</fullName>
    </recommendedName>
</protein>
<reference evidence="7" key="3">
    <citation type="submission" date="2025-09" db="UniProtKB">
        <authorList>
            <consortium name="Ensembl"/>
        </authorList>
    </citation>
    <scope>IDENTIFICATION</scope>
</reference>
<dbReference type="Ensembl" id="ENSPNAT00000014262.2">
    <property type="protein sequence ID" value="ENSPNAP00000000198.2"/>
    <property type="gene ID" value="ENSPNAG00000000133.2"/>
</dbReference>
<evidence type="ECO:0000256" key="5">
    <source>
        <dbReference type="SAM" id="MobiDB-lite"/>
    </source>
</evidence>
<feature type="compositionally biased region" description="Polar residues" evidence="5">
    <location>
        <begin position="631"/>
        <end position="643"/>
    </location>
</feature>
<keyword evidence="3" id="KW-0862">Zinc</keyword>
<dbReference type="SMART" id="SM00150">
    <property type="entry name" value="SPEC"/>
    <property type="match status" value="2"/>
</dbReference>
<dbReference type="InterPro" id="IPR015153">
    <property type="entry name" value="EF-hand_dom_typ1"/>
</dbReference>
<evidence type="ECO:0000313" key="8">
    <source>
        <dbReference type="Proteomes" id="UP001501920"/>
    </source>
</evidence>
<dbReference type="InterPro" id="IPR015154">
    <property type="entry name" value="EF-hand_dom_typ2"/>
</dbReference>
<dbReference type="Gene3D" id="1.10.238.10">
    <property type="entry name" value="EF-hand"/>
    <property type="match status" value="2"/>
</dbReference>
<evidence type="ECO:0000256" key="4">
    <source>
        <dbReference type="PROSITE-ProRule" id="PRU00228"/>
    </source>
</evidence>
<dbReference type="SMART" id="SM00291">
    <property type="entry name" value="ZnF_ZZ"/>
    <property type="match status" value="1"/>
</dbReference>
<name>A0A3B4BKW7_PYGNA</name>
<evidence type="ECO:0000256" key="1">
    <source>
        <dbReference type="ARBA" id="ARBA00022723"/>
    </source>
</evidence>
<evidence type="ECO:0000313" key="7">
    <source>
        <dbReference type="Ensembl" id="ENSPNAP00000000198.2"/>
    </source>
</evidence>
<dbReference type="Gene3D" id="6.10.140.70">
    <property type="match status" value="1"/>
</dbReference>
<dbReference type="Gene3D" id="1.20.58.60">
    <property type="match status" value="2"/>
</dbReference>
<dbReference type="PANTHER" id="PTHR12268:SF16">
    <property type="entry name" value="DYSTROPHIN-RELATED PROTEIN 2"/>
    <property type="match status" value="1"/>
</dbReference>
<dbReference type="SUPFAM" id="SSF47473">
    <property type="entry name" value="EF-hand"/>
    <property type="match status" value="2"/>
</dbReference>
<dbReference type="InterPro" id="IPR050774">
    <property type="entry name" value="KCMF1/Dystrophin"/>
</dbReference>
<dbReference type="STRING" id="42514.ENSPNAP00000000198"/>
<feature type="region of interest" description="Disordered" evidence="5">
    <location>
        <begin position="675"/>
        <end position="712"/>
    </location>
</feature>
<dbReference type="OMA" id="VYERINN"/>
<accession>A0A3B4BKW7</accession>
<organism evidence="7 8">
    <name type="scientific">Pygocentrus nattereri</name>
    <name type="common">Red-bellied piranha</name>
    <dbReference type="NCBI Taxonomy" id="42514"/>
    <lineage>
        <taxon>Eukaryota</taxon>
        <taxon>Metazoa</taxon>
        <taxon>Chordata</taxon>
        <taxon>Craniata</taxon>
        <taxon>Vertebrata</taxon>
        <taxon>Euteleostomi</taxon>
        <taxon>Actinopterygii</taxon>
        <taxon>Neopterygii</taxon>
        <taxon>Teleostei</taxon>
        <taxon>Ostariophysi</taxon>
        <taxon>Characiformes</taxon>
        <taxon>Characoidei</taxon>
        <taxon>Pygocentrus</taxon>
    </lineage>
</organism>
<dbReference type="GeneTree" id="ENSGT00940000153467"/>
<dbReference type="GO" id="GO:0099536">
    <property type="term" value="P:synaptic signaling"/>
    <property type="evidence" value="ECO:0007669"/>
    <property type="project" value="TreeGrafter"/>
</dbReference>
<dbReference type="GO" id="GO:0008270">
    <property type="term" value="F:zinc ion binding"/>
    <property type="evidence" value="ECO:0007669"/>
    <property type="project" value="UniProtKB-KW"/>
</dbReference>
<dbReference type="InterPro" id="IPR043145">
    <property type="entry name" value="Znf_ZZ_sf"/>
</dbReference>
<gene>
    <name evidence="7" type="primary">DRP2</name>
</gene>
<dbReference type="InterPro" id="IPR018159">
    <property type="entry name" value="Spectrin/alpha-actinin"/>
</dbReference>
<reference evidence="7 8" key="1">
    <citation type="submission" date="2020-10" db="EMBL/GenBank/DDBJ databases">
        <title>Pygocentrus nattereri (red-bellied piranha) genome, fPygNat1, primary haplotype.</title>
        <authorList>
            <person name="Myers G."/>
            <person name="Meyer A."/>
            <person name="Karagic N."/>
            <person name="Pippel M."/>
            <person name="Winkler S."/>
            <person name="Tracey A."/>
            <person name="Wood J."/>
            <person name="Formenti G."/>
            <person name="Howe K."/>
            <person name="Fedrigo O."/>
            <person name="Jarvis E.D."/>
        </authorList>
    </citation>
    <scope>NUCLEOTIDE SEQUENCE [LARGE SCALE GENOMIC DNA]</scope>
</reference>
<dbReference type="AlphaFoldDB" id="A0A3B4BKW7"/>
<dbReference type="SUPFAM" id="SSF57850">
    <property type="entry name" value="RING/U-box"/>
    <property type="match status" value="1"/>
</dbReference>
<dbReference type="InterPro" id="IPR011992">
    <property type="entry name" value="EF-hand-dom_pair"/>
</dbReference>
<feature type="compositionally biased region" description="Low complexity" evidence="5">
    <location>
        <begin position="680"/>
        <end position="692"/>
    </location>
</feature>
<dbReference type="Gene3D" id="3.30.60.90">
    <property type="match status" value="1"/>
</dbReference>
<feature type="region of interest" description="Disordered" evidence="5">
    <location>
        <begin position="623"/>
        <end position="643"/>
    </location>
</feature>
<dbReference type="GO" id="GO:0045202">
    <property type="term" value="C:synapse"/>
    <property type="evidence" value="ECO:0007669"/>
    <property type="project" value="GOC"/>
</dbReference>
<proteinExistence type="predicted"/>
<dbReference type="PROSITE" id="PS01357">
    <property type="entry name" value="ZF_ZZ_1"/>
    <property type="match status" value="1"/>
</dbReference>
<dbReference type="Pfam" id="PF00569">
    <property type="entry name" value="ZZ"/>
    <property type="match status" value="1"/>
</dbReference>
<keyword evidence="2 4" id="KW-0863">Zinc-finger</keyword>
<dbReference type="PROSITE" id="PS50135">
    <property type="entry name" value="ZF_ZZ_2"/>
    <property type="match status" value="1"/>
</dbReference>
<dbReference type="CDD" id="cd00176">
    <property type="entry name" value="SPEC"/>
    <property type="match status" value="1"/>
</dbReference>
<dbReference type="InterPro" id="IPR000433">
    <property type="entry name" value="Znf_ZZ"/>
</dbReference>
<dbReference type="Pfam" id="PF09068">
    <property type="entry name" value="EF-hand_2"/>
    <property type="match status" value="1"/>
</dbReference>
<dbReference type="Pfam" id="PF00435">
    <property type="entry name" value="Spectrin"/>
    <property type="match status" value="2"/>
</dbReference>
<dbReference type="SUPFAM" id="SSF46966">
    <property type="entry name" value="Spectrin repeat"/>
    <property type="match status" value="2"/>
</dbReference>
<dbReference type="Pfam" id="PF09069">
    <property type="entry name" value="EF-hand_3"/>
    <property type="match status" value="1"/>
</dbReference>
<reference evidence="7" key="2">
    <citation type="submission" date="2025-08" db="UniProtKB">
        <authorList>
            <consortium name="Ensembl"/>
        </authorList>
    </citation>
    <scope>IDENTIFICATION</scope>
</reference>
<dbReference type="GO" id="GO:0005886">
    <property type="term" value="C:plasma membrane"/>
    <property type="evidence" value="ECO:0007669"/>
    <property type="project" value="TreeGrafter"/>
</dbReference>
<dbReference type="PANTHER" id="PTHR12268">
    <property type="entry name" value="E3 UBIQUITIN-PROTEIN LIGASE KCMF1"/>
    <property type="match status" value="1"/>
</dbReference>